<organism evidence="2 3">
    <name type="scientific">Paenibacillus typhae</name>
    <dbReference type="NCBI Taxonomy" id="1174501"/>
    <lineage>
        <taxon>Bacteria</taxon>
        <taxon>Bacillati</taxon>
        <taxon>Bacillota</taxon>
        <taxon>Bacilli</taxon>
        <taxon>Bacillales</taxon>
        <taxon>Paenibacillaceae</taxon>
        <taxon>Paenibacillus</taxon>
    </lineage>
</organism>
<accession>A0A1G9GRP3</accession>
<dbReference type="AlphaFoldDB" id="A0A1G9GRP3"/>
<proteinExistence type="predicted"/>
<dbReference type="EMBL" id="FNDX01000068">
    <property type="protein sequence ID" value="SDL03366.1"/>
    <property type="molecule type" value="Genomic_DNA"/>
</dbReference>
<dbReference type="STRING" id="1174501.SAMN05216192_1684"/>
<dbReference type="OrthoDB" id="2662575at2"/>
<reference evidence="3" key="1">
    <citation type="submission" date="2016-10" db="EMBL/GenBank/DDBJ databases">
        <authorList>
            <person name="Varghese N."/>
            <person name="Submissions S."/>
        </authorList>
    </citation>
    <scope>NUCLEOTIDE SEQUENCE [LARGE SCALE GENOMIC DNA]</scope>
    <source>
        <strain evidence="3">CGMCC 1.11012</strain>
    </source>
</reference>
<feature type="transmembrane region" description="Helical" evidence="1">
    <location>
        <begin position="83"/>
        <end position="103"/>
    </location>
</feature>
<protein>
    <submittedName>
        <fullName evidence="2">Uncharacterized protein</fullName>
    </submittedName>
</protein>
<sequence>MAIVDLILITLEVAVFIVFAAYVLRYRKFFIGKGPNRTYNLYLRSVWMTYFMVSLLCLNLLWGRLNIVFGYNVDSLSNTIRELVMILTLILLLFAGLTHKELWDINEQDK</sequence>
<dbReference type="Proteomes" id="UP000199050">
    <property type="component" value="Unassembled WGS sequence"/>
</dbReference>
<evidence type="ECO:0000313" key="3">
    <source>
        <dbReference type="Proteomes" id="UP000199050"/>
    </source>
</evidence>
<keyword evidence="3" id="KW-1185">Reference proteome</keyword>
<keyword evidence="1" id="KW-0472">Membrane</keyword>
<evidence type="ECO:0000313" key="2">
    <source>
        <dbReference type="EMBL" id="SDL03366.1"/>
    </source>
</evidence>
<gene>
    <name evidence="2" type="ORF">SAMN05216192_1684</name>
</gene>
<feature type="transmembrane region" description="Helical" evidence="1">
    <location>
        <begin position="45"/>
        <end position="63"/>
    </location>
</feature>
<dbReference type="RefSeq" id="WP_090720028.1">
    <property type="nucleotide sequence ID" value="NZ_CBCSKY010000074.1"/>
</dbReference>
<feature type="transmembrane region" description="Helical" evidence="1">
    <location>
        <begin position="6"/>
        <end position="24"/>
    </location>
</feature>
<evidence type="ECO:0000256" key="1">
    <source>
        <dbReference type="SAM" id="Phobius"/>
    </source>
</evidence>
<keyword evidence="1" id="KW-1133">Transmembrane helix</keyword>
<name>A0A1G9GRP3_9BACL</name>
<keyword evidence="1" id="KW-0812">Transmembrane</keyword>